<dbReference type="RefSeq" id="WP_382225959.1">
    <property type="nucleotide sequence ID" value="NZ_JBHTCA010000017.1"/>
</dbReference>
<dbReference type="NCBIfam" id="TIGR01490">
    <property type="entry name" value="HAD-SF-IB-hyp1"/>
    <property type="match status" value="1"/>
</dbReference>
<dbReference type="InterPro" id="IPR036412">
    <property type="entry name" value="HAD-like_sf"/>
</dbReference>
<keyword evidence="1" id="KW-0479">Metal-binding</keyword>
<accession>A0ABW2QMH0</accession>
<evidence type="ECO:0000313" key="5">
    <source>
        <dbReference type="Proteomes" id="UP001596501"/>
    </source>
</evidence>
<dbReference type="SUPFAM" id="SSF56784">
    <property type="entry name" value="HAD-like"/>
    <property type="match status" value="1"/>
</dbReference>
<dbReference type="InterPro" id="IPR050582">
    <property type="entry name" value="HAD-like_SerB"/>
</dbReference>
<evidence type="ECO:0000256" key="3">
    <source>
        <dbReference type="ARBA" id="ARBA00022842"/>
    </source>
</evidence>
<proteinExistence type="predicted"/>
<evidence type="ECO:0000313" key="4">
    <source>
        <dbReference type="EMBL" id="MFC7410620.1"/>
    </source>
</evidence>
<dbReference type="Pfam" id="PF12710">
    <property type="entry name" value="HAD"/>
    <property type="match status" value="1"/>
</dbReference>
<dbReference type="InterPro" id="IPR006385">
    <property type="entry name" value="HAD_hydro_SerB1"/>
</dbReference>
<comment type="caution">
    <text evidence="4">The sequence shown here is derived from an EMBL/GenBank/DDBJ whole genome shotgun (WGS) entry which is preliminary data.</text>
</comment>
<dbReference type="PANTHER" id="PTHR43344">
    <property type="entry name" value="PHOSPHOSERINE PHOSPHATASE"/>
    <property type="match status" value="1"/>
</dbReference>
<evidence type="ECO:0000256" key="1">
    <source>
        <dbReference type="ARBA" id="ARBA00022723"/>
    </source>
</evidence>
<dbReference type="EMBL" id="JBHTCA010000017">
    <property type="protein sequence ID" value="MFC7410620.1"/>
    <property type="molecule type" value="Genomic_DNA"/>
</dbReference>
<dbReference type="CDD" id="cd02612">
    <property type="entry name" value="HAD_PGPPase"/>
    <property type="match status" value="1"/>
</dbReference>
<dbReference type="Gene3D" id="1.20.1440.100">
    <property type="entry name" value="SG protein - dephosphorylation function"/>
    <property type="match status" value="1"/>
</dbReference>
<gene>
    <name evidence="4" type="ORF">ACFQPB_17305</name>
</gene>
<evidence type="ECO:0000256" key="2">
    <source>
        <dbReference type="ARBA" id="ARBA00022801"/>
    </source>
</evidence>
<dbReference type="Gene3D" id="3.40.50.1000">
    <property type="entry name" value="HAD superfamily/HAD-like"/>
    <property type="match status" value="1"/>
</dbReference>
<dbReference type="PANTHER" id="PTHR43344:SF13">
    <property type="entry name" value="PHOSPHATASE RV3661-RELATED"/>
    <property type="match status" value="1"/>
</dbReference>
<dbReference type="GO" id="GO:0016787">
    <property type="term" value="F:hydrolase activity"/>
    <property type="evidence" value="ECO:0007669"/>
    <property type="project" value="UniProtKB-KW"/>
</dbReference>
<dbReference type="InterPro" id="IPR023214">
    <property type="entry name" value="HAD_sf"/>
</dbReference>
<keyword evidence="2 4" id="KW-0378">Hydrolase</keyword>
<dbReference type="Proteomes" id="UP001596501">
    <property type="component" value="Unassembled WGS sequence"/>
</dbReference>
<protein>
    <submittedName>
        <fullName evidence="4">HAD family hydrolase</fullName>
    </submittedName>
</protein>
<organism evidence="4 5">
    <name type="scientific">Hydrogenophaga atypica</name>
    <dbReference type="NCBI Taxonomy" id="249409"/>
    <lineage>
        <taxon>Bacteria</taxon>
        <taxon>Pseudomonadati</taxon>
        <taxon>Pseudomonadota</taxon>
        <taxon>Betaproteobacteria</taxon>
        <taxon>Burkholderiales</taxon>
        <taxon>Comamonadaceae</taxon>
        <taxon>Hydrogenophaga</taxon>
    </lineage>
</organism>
<dbReference type="NCBIfam" id="TIGR01488">
    <property type="entry name" value="HAD-SF-IB"/>
    <property type="match status" value="1"/>
</dbReference>
<reference evidence="5" key="1">
    <citation type="journal article" date="2019" name="Int. J. Syst. Evol. Microbiol.">
        <title>The Global Catalogue of Microorganisms (GCM) 10K type strain sequencing project: providing services to taxonomists for standard genome sequencing and annotation.</title>
        <authorList>
            <consortium name="The Broad Institute Genomics Platform"/>
            <consortium name="The Broad Institute Genome Sequencing Center for Infectious Disease"/>
            <person name="Wu L."/>
            <person name="Ma J."/>
        </authorList>
    </citation>
    <scope>NUCLEOTIDE SEQUENCE [LARGE SCALE GENOMIC DNA]</scope>
    <source>
        <strain evidence="5">CGMCC 1.12371</strain>
    </source>
</reference>
<keyword evidence="5" id="KW-1185">Reference proteome</keyword>
<sequence>MRLALFDLDHTLIPLDSDHAWGQFTVAQGWRDAEAFGRANDAFYAQYKAGTLDIAEYIRFATEVIRELGPERAAAAHADFMREMVLPHIQPQALQLVRHHQAAGDTVVIVTATNEFVTRPIADAFGVAELIAIRLERDAAGNPTGEIAGTPSFREGKVVRVAEWLAERGLGWADVSHSTFYSDSINDLAMLEHVHAPVAANPDERLLVIAQARGWRILNLFHDQEIH</sequence>
<name>A0ABW2QMH0_9BURK</name>
<keyword evidence="3" id="KW-0460">Magnesium</keyword>